<dbReference type="SUPFAM" id="SSF53098">
    <property type="entry name" value="Ribonuclease H-like"/>
    <property type="match status" value="1"/>
</dbReference>
<dbReference type="Gene3D" id="3.30.420.10">
    <property type="entry name" value="Ribonuclease H-like superfamily/Ribonuclease H"/>
    <property type="match status" value="1"/>
</dbReference>
<dbReference type="AlphaFoldDB" id="A0A438GC96"/>
<feature type="domain" description="Integrase catalytic" evidence="1">
    <location>
        <begin position="28"/>
        <end position="192"/>
    </location>
</feature>
<name>A0A438GC96_VITVI</name>
<dbReference type="PANTHER" id="PTHR35046">
    <property type="entry name" value="ZINC KNUCKLE (CCHC-TYPE) FAMILY PROTEIN"/>
    <property type="match status" value="1"/>
</dbReference>
<gene>
    <name evidence="2" type="primary">TY3B-I_836</name>
    <name evidence="2" type="ORF">CK203_061145</name>
</gene>
<dbReference type="InterPro" id="IPR001584">
    <property type="entry name" value="Integrase_cat-core"/>
</dbReference>
<proteinExistence type="predicted"/>
<evidence type="ECO:0000259" key="1">
    <source>
        <dbReference type="PROSITE" id="PS50994"/>
    </source>
</evidence>
<protein>
    <submittedName>
        <fullName evidence="2">Transposon Ty3-I Gag-Pol polyprotein</fullName>
    </submittedName>
</protein>
<comment type="caution">
    <text evidence="2">The sequence shown here is derived from an EMBL/GenBank/DDBJ whole genome shotgun (WGS) entry which is preliminary data.</text>
</comment>
<dbReference type="EMBL" id="QGNW01000481">
    <property type="protein sequence ID" value="RVW69833.1"/>
    <property type="molecule type" value="Genomic_DNA"/>
</dbReference>
<evidence type="ECO:0000313" key="3">
    <source>
        <dbReference type="Proteomes" id="UP000288805"/>
    </source>
</evidence>
<dbReference type="InterPro" id="IPR012337">
    <property type="entry name" value="RNaseH-like_sf"/>
</dbReference>
<dbReference type="InterPro" id="IPR036397">
    <property type="entry name" value="RNaseH_sf"/>
</dbReference>
<dbReference type="GO" id="GO:0003676">
    <property type="term" value="F:nucleic acid binding"/>
    <property type="evidence" value="ECO:0007669"/>
    <property type="project" value="InterPro"/>
</dbReference>
<dbReference type="PROSITE" id="PS50994">
    <property type="entry name" value="INTEGRASE"/>
    <property type="match status" value="1"/>
</dbReference>
<accession>A0A438GC96</accession>
<dbReference type="GO" id="GO:0015074">
    <property type="term" value="P:DNA integration"/>
    <property type="evidence" value="ECO:0007669"/>
    <property type="project" value="InterPro"/>
</dbReference>
<dbReference type="Proteomes" id="UP000288805">
    <property type="component" value="Unassembled WGS sequence"/>
</dbReference>
<reference evidence="2 3" key="1">
    <citation type="journal article" date="2018" name="PLoS Genet.">
        <title>Population sequencing reveals clonal diversity and ancestral inbreeding in the grapevine cultivar Chardonnay.</title>
        <authorList>
            <person name="Roach M.J."/>
            <person name="Johnson D.L."/>
            <person name="Bohlmann J."/>
            <person name="van Vuuren H.J."/>
            <person name="Jones S.J."/>
            <person name="Pretorius I.S."/>
            <person name="Schmidt S.A."/>
            <person name="Borneman A.R."/>
        </authorList>
    </citation>
    <scope>NUCLEOTIDE SEQUENCE [LARGE SCALE GENOMIC DNA]</scope>
    <source>
        <strain evidence="3">cv. Chardonnay</strain>
        <tissue evidence="2">Leaf</tissue>
    </source>
</reference>
<sequence>MEQCQNYVKGCEVCQKIKTETLVPAGLLQPLPIPCQVWDDISLDFIEGLPTSQGRDTIMVVVDRFSKSAHFLPLSHPFTAKNVAEKFVEGIIKLHGMPKSIVSDRDPIFISNFWQEFFKMSGTKLKLSSHTIHKQMAKRKSSTVALNSIYDVLFISGPGNGVHTYPWAEYWYNTTYHISTGMTPFQALYGWLPPSIPTYKDGLSPVQRS</sequence>
<dbReference type="PANTHER" id="PTHR35046:SF26">
    <property type="entry name" value="RNA-DIRECTED DNA POLYMERASE"/>
    <property type="match status" value="1"/>
</dbReference>
<organism evidence="2 3">
    <name type="scientific">Vitis vinifera</name>
    <name type="common">Grape</name>
    <dbReference type="NCBI Taxonomy" id="29760"/>
    <lineage>
        <taxon>Eukaryota</taxon>
        <taxon>Viridiplantae</taxon>
        <taxon>Streptophyta</taxon>
        <taxon>Embryophyta</taxon>
        <taxon>Tracheophyta</taxon>
        <taxon>Spermatophyta</taxon>
        <taxon>Magnoliopsida</taxon>
        <taxon>eudicotyledons</taxon>
        <taxon>Gunneridae</taxon>
        <taxon>Pentapetalae</taxon>
        <taxon>rosids</taxon>
        <taxon>Vitales</taxon>
        <taxon>Vitaceae</taxon>
        <taxon>Viteae</taxon>
        <taxon>Vitis</taxon>
    </lineage>
</organism>
<evidence type="ECO:0000313" key="2">
    <source>
        <dbReference type="EMBL" id="RVW69833.1"/>
    </source>
</evidence>